<feature type="transmembrane region" description="Helical" evidence="1">
    <location>
        <begin position="12"/>
        <end position="30"/>
    </location>
</feature>
<dbReference type="EMBL" id="VRZA01000004">
    <property type="protein sequence ID" value="TXS92814.1"/>
    <property type="molecule type" value="Genomic_DNA"/>
</dbReference>
<dbReference type="AlphaFoldDB" id="A0A5C8ZYK5"/>
<keyword evidence="1" id="KW-0472">Membrane</keyword>
<protein>
    <recommendedName>
        <fullName evidence="4">Peptidase M28 domain-containing protein</fullName>
    </recommendedName>
</protein>
<dbReference type="Gene3D" id="3.50.30.30">
    <property type="match status" value="1"/>
</dbReference>
<name>A0A5C8ZYK5_9GAMM</name>
<evidence type="ECO:0000313" key="2">
    <source>
        <dbReference type="EMBL" id="TXS92814.1"/>
    </source>
</evidence>
<proteinExistence type="predicted"/>
<keyword evidence="1" id="KW-1133">Transmembrane helix</keyword>
<organism evidence="2 3">
    <name type="scientific">Parahaliea maris</name>
    <dbReference type="NCBI Taxonomy" id="2716870"/>
    <lineage>
        <taxon>Bacteria</taxon>
        <taxon>Pseudomonadati</taxon>
        <taxon>Pseudomonadota</taxon>
        <taxon>Gammaproteobacteria</taxon>
        <taxon>Cellvibrionales</taxon>
        <taxon>Halieaceae</taxon>
        <taxon>Parahaliea</taxon>
    </lineage>
</organism>
<dbReference type="RefSeq" id="WP_148068817.1">
    <property type="nucleotide sequence ID" value="NZ_VRZA01000004.1"/>
</dbReference>
<evidence type="ECO:0008006" key="4">
    <source>
        <dbReference type="Google" id="ProtNLM"/>
    </source>
</evidence>
<dbReference type="Proteomes" id="UP000321039">
    <property type="component" value="Unassembled WGS sequence"/>
</dbReference>
<dbReference type="Gene3D" id="3.40.630.10">
    <property type="entry name" value="Zn peptidases"/>
    <property type="match status" value="1"/>
</dbReference>
<accession>A0A5C8ZYK5</accession>
<gene>
    <name evidence="2" type="ORF">FV139_12655</name>
</gene>
<evidence type="ECO:0000256" key="1">
    <source>
        <dbReference type="SAM" id="Phobius"/>
    </source>
</evidence>
<reference evidence="2 3" key="1">
    <citation type="submission" date="2019-08" db="EMBL/GenBank/DDBJ databases">
        <title>Parahaliea maris sp. nov., isolated from the surface seawater.</title>
        <authorList>
            <person name="Liu Y."/>
        </authorList>
    </citation>
    <scope>NUCLEOTIDE SEQUENCE [LARGE SCALE GENOMIC DNA]</scope>
    <source>
        <strain evidence="2 3">HSLHS9</strain>
    </source>
</reference>
<comment type="caution">
    <text evidence="2">The sequence shown here is derived from an EMBL/GenBank/DDBJ whole genome shotgun (WGS) entry which is preliminary data.</text>
</comment>
<evidence type="ECO:0000313" key="3">
    <source>
        <dbReference type="Proteomes" id="UP000321039"/>
    </source>
</evidence>
<sequence>MYRIIIRLMQVSVAYIGIVYSFMTAAATGGDCLQNFCAPLTISREQVVAWHQAKDQFGPTFAGSSGWNSYLALIEREAGQLGMVDLRRNTFRYNRWHTSEWPDRSGWSLRIGDRQIDVANYGANSGDTGPNGVRAELVVVTGEEFEALPDPAVLAGKIIVLQVAPTDFQRQVPDWLYAPADYPYRAGQWLKVEDTVSSSTASQLFAANLQGKLPFPEPHYLKRIKQTKAAGVVLIFDMADERVRGLYSFPVPAIYNVPTLYLGREAGAEVISAAKSARHGILVLDAQEESTQAYQLAAVLPGRNYGSDDDEIILMISHTDGPSISQENGPLGLLSILHYFSRIDQRHRDKSLMLFLDSRHFIPDREAALPGYDIQRVLGAGGALAPAHGRLVASVHLEHLGQVEYAERNGRYLPTGQMENGGFYVTPYRDLVALSRGALEQHQPRNQVLRATDVPGVHGQSQGHWFGLGHHPRRLGIEVIASNMVSMGAYWSSAAGIDYFDPDQFMRQVNTMTGITAGLIRGDIKTILAHPLPEPEN</sequence>
<keyword evidence="1" id="KW-0812">Transmembrane</keyword>
<keyword evidence="3" id="KW-1185">Reference proteome</keyword>